<dbReference type="Proteomes" id="UP000183642">
    <property type="component" value="Unassembled WGS sequence"/>
</dbReference>
<organism evidence="4 5">
    <name type="scientific">Geodermatophilus obscurus</name>
    <dbReference type="NCBI Taxonomy" id="1861"/>
    <lineage>
        <taxon>Bacteria</taxon>
        <taxon>Bacillati</taxon>
        <taxon>Actinomycetota</taxon>
        <taxon>Actinomycetes</taxon>
        <taxon>Geodermatophilales</taxon>
        <taxon>Geodermatophilaceae</taxon>
        <taxon>Geodermatophilus</taxon>
    </lineage>
</organism>
<dbReference type="GO" id="GO:0032259">
    <property type="term" value="P:methylation"/>
    <property type="evidence" value="ECO:0007669"/>
    <property type="project" value="UniProtKB-KW"/>
</dbReference>
<dbReference type="AlphaFoldDB" id="A0A1I5F5E2"/>
<dbReference type="Gene3D" id="3.40.50.150">
    <property type="entry name" value="Vaccinia Virus protein VP39"/>
    <property type="match status" value="1"/>
</dbReference>
<sequence length="209" mass="21277">MGPDLSWDHNAYYWPLLLRELPRPCDRVLEVGCGAGGLATVLAGRASRVDAVDRSPEMVALARARVPANVAVTGADVLGLALPPGGYDAVVSVSVLHHLPLEEALRTLSAAVRPGGVLAAVALPRTDLPRELPVEAAAGVLHRVVGLARWVRRGGRRPGTGHAGAPAGADRAGGPPPGGGGPARCAGPPPAVLAVPARLAAPGRVITRR</sequence>
<name>A0A1I5F5E2_9ACTN</name>
<evidence type="ECO:0000259" key="3">
    <source>
        <dbReference type="Pfam" id="PF13649"/>
    </source>
</evidence>
<dbReference type="GO" id="GO:0008168">
    <property type="term" value="F:methyltransferase activity"/>
    <property type="evidence" value="ECO:0007669"/>
    <property type="project" value="UniProtKB-KW"/>
</dbReference>
<accession>A0A1I5F5E2</accession>
<dbReference type="PANTHER" id="PTHR43861">
    <property type="entry name" value="TRANS-ACONITATE 2-METHYLTRANSFERASE-RELATED"/>
    <property type="match status" value="1"/>
</dbReference>
<gene>
    <name evidence="4" type="ORF">SAMN05660359_01879</name>
</gene>
<keyword evidence="4" id="KW-0489">Methyltransferase</keyword>
<keyword evidence="1 4" id="KW-0808">Transferase</keyword>
<dbReference type="Pfam" id="PF13649">
    <property type="entry name" value="Methyltransf_25"/>
    <property type="match status" value="1"/>
</dbReference>
<dbReference type="CDD" id="cd02440">
    <property type="entry name" value="AdoMet_MTases"/>
    <property type="match status" value="1"/>
</dbReference>
<evidence type="ECO:0000256" key="1">
    <source>
        <dbReference type="ARBA" id="ARBA00022679"/>
    </source>
</evidence>
<feature type="compositionally biased region" description="Low complexity" evidence="2">
    <location>
        <begin position="163"/>
        <end position="173"/>
    </location>
</feature>
<dbReference type="RefSeq" id="WP_208976698.1">
    <property type="nucleotide sequence ID" value="NZ_FOWE01000004.1"/>
</dbReference>
<reference evidence="5" key="1">
    <citation type="submission" date="2016-10" db="EMBL/GenBank/DDBJ databases">
        <authorList>
            <person name="Varghese N."/>
            <person name="Submissions S."/>
        </authorList>
    </citation>
    <scope>NUCLEOTIDE SEQUENCE [LARGE SCALE GENOMIC DNA]</scope>
    <source>
        <strain evidence="5">DSM 43161</strain>
    </source>
</reference>
<feature type="region of interest" description="Disordered" evidence="2">
    <location>
        <begin position="153"/>
        <end position="189"/>
    </location>
</feature>
<dbReference type="InterPro" id="IPR029063">
    <property type="entry name" value="SAM-dependent_MTases_sf"/>
</dbReference>
<keyword evidence="5" id="KW-1185">Reference proteome</keyword>
<evidence type="ECO:0000313" key="4">
    <source>
        <dbReference type="EMBL" id="SFO18836.1"/>
    </source>
</evidence>
<dbReference type="SUPFAM" id="SSF53335">
    <property type="entry name" value="S-adenosyl-L-methionine-dependent methyltransferases"/>
    <property type="match status" value="1"/>
</dbReference>
<proteinExistence type="predicted"/>
<feature type="domain" description="Methyltransferase" evidence="3">
    <location>
        <begin position="28"/>
        <end position="116"/>
    </location>
</feature>
<dbReference type="InterPro" id="IPR041698">
    <property type="entry name" value="Methyltransf_25"/>
</dbReference>
<dbReference type="EMBL" id="FOWE01000004">
    <property type="protein sequence ID" value="SFO18836.1"/>
    <property type="molecule type" value="Genomic_DNA"/>
</dbReference>
<evidence type="ECO:0000313" key="5">
    <source>
        <dbReference type="Proteomes" id="UP000183642"/>
    </source>
</evidence>
<protein>
    <submittedName>
        <fullName evidence="4">Methyltransferase domain-containing protein</fullName>
    </submittedName>
</protein>
<evidence type="ECO:0000256" key="2">
    <source>
        <dbReference type="SAM" id="MobiDB-lite"/>
    </source>
</evidence>